<dbReference type="AlphaFoldDB" id="A0A381VV83"/>
<evidence type="ECO:0000313" key="2">
    <source>
        <dbReference type="EMBL" id="SVA44172.1"/>
    </source>
</evidence>
<accession>A0A381VV83</accession>
<proteinExistence type="predicted"/>
<keyword evidence="1" id="KW-0472">Membrane</keyword>
<evidence type="ECO:0000256" key="1">
    <source>
        <dbReference type="SAM" id="Phobius"/>
    </source>
</evidence>
<feature type="transmembrane region" description="Helical" evidence="1">
    <location>
        <begin position="168"/>
        <end position="188"/>
    </location>
</feature>
<organism evidence="2">
    <name type="scientific">marine metagenome</name>
    <dbReference type="NCBI Taxonomy" id="408172"/>
    <lineage>
        <taxon>unclassified sequences</taxon>
        <taxon>metagenomes</taxon>
        <taxon>ecological metagenomes</taxon>
    </lineage>
</organism>
<gene>
    <name evidence="2" type="ORF">METZ01_LOCUS97026</name>
</gene>
<feature type="transmembrane region" description="Helical" evidence="1">
    <location>
        <begin position="131"/>
        <end position="148"/>
    </location>
</feature>
<keyword evidence="1" id="KW-0812">Transmembrane</keyword>
<protein>
    <submittedName>
        <fullName evidence="2">Uncharacterized protein</fullName>
    </submittedName>
</protein>
<dbReference type="EMBL" id="UINC01009879">
    <property type="protein sequence ID" value="SVA44172.1"/>
    <property type="molecule type" value="Genomic_DNA"/>
</dbReference>
<feature type="transmembrane region" description="Helical" evidence="1">
    <location>
        <begin position="97"/>
        <end position="119"/>
    </location>
</feature>
<sequence>MVLGEDSLEEAPAAPAPAANAAEINDAPSAYNVEMMESIVQRLQPEDRHQIRDMISERGRMSGALGIACFLFWWVAISQGGESLGDSDLPTSMIGDFSYYHLSLVVPAVTLVATILLTMGREKGQSLTSNAGGVLAVLALFLVLEPLGRMTLLGDLDAQTALTASGRLVIIATLIHLATKMMVDSILLEWVRGSMMSMDIDVLPERKDSVIEGHADEAPPLV</sequence>
<reference evidence="2" key="1">
    <citation type="submission" date="2018-05" db="EMBL/GenBank/DDBJ databases">
        <authorList>
            <person name="Lanie J.A."/>
            <person name="Ng W.-L."/>
            <person name="Kazmierczak K.M."/>
            <person name="Andrzejewski T.M."/>
            <person name="Davidsen T.M."/>
            <person name="Wayne K.J."/>
            <person name="Tettelin H."/>
            <person name="Glass J.I."/>
            <person name="Rusch D."/>
            <person name="Podicherti R."/>
            <person name="Tsui H.-C.T."/>
            <person name="Winkler M.E."/>
        </authorList>
    </citation>
    <scope>NUCLEOTIDE SEQUENCE</scope>
</reference>
<keyword evidence="1" id="KW-1133">Transmembrane helix</keyword>
<feature type="transmembrane region" description="Helical" evidence="1">
    <location>
        <begin position="59"/>
        <end position="77"/>
    </location>
</feature>
<name>A0A381VV83_9ZZZZ</name>